<dbReference type="GO" id="GO:0016787">
    <property type="term" value="F:hydrolase activity"/>
    <property type="evidence" value="ECO:0007669"/>
    <property type="project" value="UniProtKB-KW"/>
</dbReference>
<dbReference type="Gene3D" id="3.40.50.1820">
    <property type="entry name" value="alpha/beta hydrolase"/>
    <property type="match status" value="1"/>
</dbReference>
<evidence type="ECO:0000313" key="4">
    <source>
        <dbReference type="EMBL" id="NMO05236.1"/>
    </source>
</evidence>
<sequence length="528" mass="56069">MEIRRLLRVGVVTLAAVSAIGPVLRPATAQAQPIVWGPCPAIHSATGAVCATVRVPRDYADPNGPTIPITVSKMSARDPAHRRGALFGNPGGPGLDAVGMFTMRLPKAIRDEWDLIAVQPRGLISSTPLKCASIGDAGLSSIVDYGARFRAGCERFAPGYPTTITTENTARDTDRVRSALGYSTVSLYGASYGAFLMATYASLFPGRVDRLILDSAVDPNLIWNGALQVQAPHYRERFADMMSWIAANDHRYHLGTTALQVYRRWSARVTAEAGVPPSVGPPPAAVGDVPPGLKIVAQQYLSGVDRLGPARVKFENFVWSLATGRSQDQSALLLLTRLAVPSRNIWPTVAARTAGTLVGPRSLPPSVAARLANATDLQSILMCNENRVPAQPLDLPAIIYTTLVSRDVFDGPGLAFSSGVACAGAAPVVRPVTIRNVGLRSAPMQLQSLGDPQTPYPQSLVMARVMRSQLVTVGGGDHVQLGRLNPTVDAAVVAYLRSGRVPTATAPEAPIVLNLDGSQWNSYVGRGQ</sequence>
<feature type="domain" description="AB hydrolase-1" evidence="2">
    <location>
        <begin position="90"/>
        <end position="267"/>
    </location>
</feature>
<organism evidence="4 5">
    <name type="scientific">Gordonia asplenii</name>
    <dbReference type="NCBI Taxonomy" id="2725283"/>
    <lineage>
        <taxon>Bacteria</taxon>
        <taxon>Bacillati</taxon>
        <taxon>Actinomycetota</taxon>
        <taxon>Actinomycetes</taxon>
        <taxon>Mycobacteriales</taxon>
        <taxon>Gordoniaceae</taxon>
        <taxon>Gordonia</taxon>
    </lineage>
</organism>
<gene>
    <name evidence="4" type="ORF">HH308_28860</name>
</gene>
<keyword evidence="1" id="KW-0732">Signal</keyword>
<keyword evidence="4" id="KW-0378">Hydrolase</keyword>
<dbReference type="Proteomes" id="UP000550729">
    <property type="component" value="Unassembled WGS sequence"/>
</dbReference>
<evidence type="ECO:0000259" key="3">
    <source>
        <dbReference type="Pfam" id="PF08386"/>
    </source>
</evidence>
<evidence type="ECO:0000313" key="5">
    <source>
        <dbReference type="Proteomes" id="UP000550729"/>
    </source>
</evidence>
<comment type="caution">
    <text evidence="4">The sequence shown here is derived from an EMBL/GenBank/DDBJ whole genome shotgun (WGS) entry which is preliminary data.</text>
</comment>
<evidence type="ECO:0000259" key="2">
    <source>
        <dbReference type="Pfam" id="PF00561"/>
    </source>
</evidence>
<dbReference type="Pfam" id="PF00561">
    <property type="entry name" value="Abhydrolase_1"/>
    <property type="match status" value="1"/>
</dbReference>
<name>A0A848L3A0_9ACTN</name>
<feature type="signal peptide" evidence="1">
    <location>
        <begin position="1"/>
        <end position="31"/>
    </location>
</feature>
<feature type="chain" id="PRO_5033042548" evidence="1">
    <location>
        <begin position="32"/>
        <end position="528"/>
    </location>
</feature>
<dbReference type="InterPro" id="IPR000073">
    <property type="entry name" value="AB_hydrolase_1"/>
</dbReference>
<dbReference type="EMBL" id="JABBNB010000057">
    <property type="protein sequence ID" value="NMO05236.1"/>
    <property type="molecule type" value="Genomic_DNA"/>
</dbReference>
<dbReference type="InterPro" id="IPR013595">
    <property type="entry name" value="Pept_S33_TAP-like_C"/>
</dbReference>
<keyword evidence="5" id="KW-1185">Reference proteome</keyword>
<proteinExistence type="predicted"/>
<dbReference type="InterPro" id="IPR029058">
    <property type="entry name" value="AB_hydrolase_fold"/>
</dbReference>
<dbReference type="AlphaFoldDB" id="A0A848L3A0"/>
<dbReference type="Pfam" id="PF08386">
    <property type="entry name" value="Abhydrolase_4"/>
    <property type="match status" value="1"/>
</dbReference>
<evidence type="ECO:0000256" key="1">
    <source>
        <dbReference type="SAM" id="SignalP"/>
    </source>
</evidence>
<feature type="domain" description="Peptidase S33 tripeptidyl aminopeptidase-like C-terminal" evidence="3">
    <location>
        <begin position="421"/>
        <end position="503"/>
    </location>
</feature>
<dbReference type="SUPFAM" id="SSF53474">
    <property type="entry name" value="alpha/beta-Hydrolases"/>
    <property type="match status" value="1"/>
</dbReference>
<reference evidence="4 5" key="1">
    <citation type="submission" date="2020-04" db="EMBL/GenBank/DDBJ databases">
        <title>Gordonia sp. nov. TBRC 11910.</title>
        <authorList>
            <person name="Suriyachadkun C."/>
        </authorList>
    </citation>
    <scope>NUCLEOTIDE SEQUENCE [LARGE SCALE GENOMIC DNA]</scope>
    <source>
        <strain evidence="4 5">TBRC 11910</strain>
    </source>
</reference>
<accession>A0A848L3A0</accession>
<protein>
    <submittedName>
        <fullName evidence="4">Alpha/beta hydrolase</fullName>
    </submittedName>
</protein>